<dbReference type="GO" id="GO:0016151">
    <property type="term" value="F:nickel cation binding"/>
    <property type="evidence" value="ECO:0007669"/>
    <property type="project" value="InterPro"/>
</dbReference>
<evidence type="ECO:0000256" key="6">
    <source>
        <dbReference type="ARBA" id="ARBA00023004"/>
    </source>
</evidence>
<feature type="binding site" evidence="10">
    <location>
        <position position="302"/>
    </location>
    <ligand>
        <name>[Ni-4Fe-4S] cluster</name>
        <dbReference type="ChEBI" id="CHEBI:47739"/>
    </ligand>
</feature>
<proteinExistence type="predicted"/>
<evidence type="ECO:0000313" key="12">
    <source>
        <dbReference type="Proteomes" id="UP000198870"/>
    </source>
</evidence>
<keyword evidence="6 9" id="KW-0408">Iron</keyword>
<dbReference type="CDD" id="cd01915">
    <property type="entry name" value="CODH"/>
    <property type="match status" value="1"/>
</dbReference>
<dbReference type="RefSeq" id="WP_092208143.1">
    <property type="nucleotide sequence ID" value="NZ_FMUX01000001.1"/>
</dbReference>
<reference evidence="11 12" key="1">
    <citation type="submission" date="2016-10" db="EMBL/GenBank/DDBJ databases">
        <authorList>
            <person name="de Groot N.N."/>
        </authorList>
    </citation>
    <scope>NUCLEOTIDE SEQUENCE [LARGE SCALE GENOMIC DNA]</scope>
    <source>
        <strain evidence="11 12">AA1</strain>
    </source>
</reference>
<feature type="binding site" evidence="10">
    <location>
        <position position="43"/>
    </location>
    <ligand>
        <name>[4Fe-4S] cluster</name>
        <dbReference type="ChEBI" id="CHEBI:49883"/>
        <label>1</label>
        <note>ligand shared between dimeric partners</note>
    </ligand>
</feature>
<dbReference type="GO" id="GO:0004601">
    <property type="term" value="F:peroxidase activity"/>
    <property type="evidence" value="ECO:0007669"/>
    <property type="project" value="TreeGrafter"/>
</dbReference>
<dbReference type="PIRSF" id="PIRSF005023">
    <property type="entry name" value="CODH"/>
    <property type="match status" value="1"/>
</dbReference>
<dbReference type="InterPro" id="IPR004137">
    <property type="entry name" value="HCP/CODH"/>
</dbReference>
<organism evidence="11 12">
    <name type="scientific">Desulfoluna spongiiphila</name>
    <dbReference type="NCBI Taxonomy" id="419481"/>
    <lineage>
        <taxon>Bacteria</taxon>
        <taxon>Pseudomonadati</taxon>
        <taxon>Thermodesulfobacteriota</taxon>
        <taxon>Desulfobacteria</taxon>
        <taxon>Desulfobacterales</taxon>
        <taxon>Desulfolunaceae</taxon>
        <taxon>Desulfoluna</taxon>
    </lineage>
</organism>
<evidence type="ECO:0000256" key="8">
    <source>
        <dbReference type="ARBA" id="ARBA00048733"/>
    </source>
</evidence>
<dbReference type="GO" id="GO:0050418">
    <property type="term" value="F:hydroxylamine reductase activity"/>
    <property type="evidence" value="ECO:0007669"/>
    <property type="project" value="TreeGrafter"/>
</dbReference>
<evidence type="ECO:0000256" key="10">
    <source>
        <dbReference type="PIRSR" id="PIRSR005023-1"/>
    </source>
</evidence>
<dbReference type="PANTHER" id="PTHR30109">
    <property type="entry name" value="HYDROXYLAMINE REDUCTASE"/>
    <property type="match status" value="1"/>
</dbReference>
<dbReference type="SUPFAM" id="SSF56821">
    <property type="entry name" value="Prismane protein-like"/>
    <property type="match status" value="1"/>
</dbReference>
<dbReference type="NCBIfam" id="TIGR01702">
    <property type="entry name" value="CO_DH_cata"/>
    <property type="match status" value="1"/>
</dbReference>
<keyword evidence="2 9" id="KW-0004">4Fe-4S</keyword>
<dbReference type="PANTHER" id="PTHR30109:SF4">
    <property type="entry name" value="CARBON MONOXIDE DEHYDROGENASE"/>
    <property type="match status" value="1"/>
</dbReference>
<evidence type="ECO:0000256" key="2">
    <source>
        <dbReference type="ARBA" id="ARBA00022485"/>
    </source>
</evidence>
<feature type="binding site" evidence="10">
    <location>
        <position position="340"/>
    </location>
    <ligand>
        <name>[Ni-4Fe-4S] cluster</name>
        <dbReference type="ChEBI" id="CHEBI:47739"/>
    </ligand>
</feature>
<dbReference type="STRING" id="419481.SAMN05216233_101365"/>
<comment type="catalytic activity">
    <reaction evidence="8 9">
        <text>CO + 2 oxidized [2Fe-2S]-[ferredoxin] + H2O = 2 reduced [2Fe-2S]-[ferredoxin] + CO2 + 2 H(+)</text>
        <dbReference type="Rhea" id="RHEA:21040"/>
        <dbReference type="Rhea" id="RHEA-COMP:10000"/>
        <dbReference type="Rhea" id="RHEA-COMP:10001"/>
        <dbReference type="ChEBI" id="CHEBI:15377"/>
        <dbReference type="ChEBI" id="CHEBI:15378"/>
        <dbReference type="ChEBI" id="CHEBI:16526"/>
        <dbReference type="ChEBI" id="CHEBI:17245"/>
        <dbReference type="ChEBI" id="CHEBI:33737"/>
        <dbReference type="ChEBI" id="CHEBI:33738"/>
        <dbReference type="EC" id="1.2.7.4"/>
    </reaction>
</comment>
<dbReference type="GO" id="GO:0042542">
    <property type="term" value="P:response to hydrogen peroxide"/>
    <property type="evidence" value="ECO:0007669"/>
    <property type="project" value="TreeGrafter"/>
</dbReference>
<dbReference type="GO" id="GO:0006091">
    <property type="term" value="P:generation of precursor metabolites and energy"/>
    <property type="evidence" value="ECO:0007669"/>
    <property type="project" value="InterPro"/>
</dbReference>
<feature type="binding site" evidence="10">
    <location>
        <position position="75"/>
    </location>
    <ligand>
        <name>[4Fe-4S] cluster</name>
        <dbReference type="ChEBI" id="CHEBI:49883"/>
        <label>2</label>
    </ligand>
</feature>
<keyword evidence="7 9" id="KW-0411">Iron-sulfur</keyword>
<name>A0A1G5AQ20_9BACT</name>
<dbReference type="GO" id="GO:0051539">
    <property type="term" value="F:4 iron, 4 sulfur cluster binding"/>
    <property type="evidence" value="ECO:0007669"/>
    <property type="project" value="UniProtKB-UniRule"/>
</dbReference>
<dbReference type="Proteomes" id="UP000198870">
    <property type="component" value="Unassembled WGS sequence"/>
</dbReference>
<keyword evidence="12" id="KW-1185">Reference proteome</keyword>
<evidence type="ECO:0000313" key="11">
    <source>
        <dbReference type="EMBL" id="SCX79920.1"/>
    </source>
</evidence>
<dbReference type="EMBL" id="FMUX01000001">
    <property type="protein sequence ID" value="SCX79920.1"/>
    <property type="molecule type" value="Genomic_DNA"/>
</dbReference>
<keyword evidence="4 9" id="KW-0479">Metal-binding</keyword>
<evidence type="ECO:0000256" key="5">
    <source>
        <dbReference type="ARBA" id="ARBA00023002"/>
    </source>
</evidence>
<evidence type="ECO:0000256" key="1">
    <source>
        <dbReference type="ARBA" id="ARBA00001966"/>
    </source>
</evidence>
<dbReference type="Gene3D" id="1.20.1270.30">
    <property type="match status" value="1"/>
</dbReference>
<feature type="binding site" evidence="10">
    <location>
        <position position="60"/>
    </location>
    <ligand>
        <name>[4Fe-4S] cluster</name>
        <dbReference type="ChEBI" id="CHEBI:49883"/>
        <label>2</label>
    </ligand>
</feature>
<protein>
    <recommendedName>
        <fullName evidence="9">Carbon monoxide dehydrogenase</fullName>
        <ecNumber evidence="9">1.2.7.4</ecNumber>
    </recommendedName>
</protein>
<keyword evidence="5 9" id="KW-0560">Oxidoreductase</keyword>
<dbReference type="AlphaFoldDB" id="A0A1G5AQ20"/>
<evidence type="ECO:0000256" key="9">
    <source>
        <dbReference type="PIRNR" id="PIRNR005023"/>
    </source>
</evidence>
<feature type="binding site" evidence="10">
    <location>
        <position position="519"/>
    </location>
    <ligand>
        <name>[Ni-4Fe-4S] cluster</name>
        <dbReference type="ChEBI" id="CHEBI:47739"/>
    </ligand>
</feature>
<feature type="binding site" evidence="10">
    <location>
        <position position="266"/>
    </location>
    <ligand>
        <name>[Ni-4Fe-4S] cluster</name>
        <dbReference type="ChEBI" id="CHEBI:47739"/>
    </ligand>
</feature>
<dbReference type="InterPro" id="IPR010047">
    <property type="entry name" value="CODH"/>
</dbReference>
<evidence type="ECO:0000256" key="4">
    <source>
        <dbReference type="ARBA" id="ARBA00022723"/>
    </source>
</evidence>
<dbReference type="Pfam" id="PF03063">
    <property type="entry name" value="Prismane"/>
    <property type="match status" value="1"/>
</dbReference>
<evidence type="ECO:0000256" key="7">
    <source>
        <dbReference type="ARBA" id="ARBA00023014"/>
    </source>
</evidence>
<keyword evidence="3 10" id="KW-0533">Nickel</keyword>
<feature type="binding site" evidence="10">
    <location>
        <position position="55"/>
    </location>
    <ligand>
        <name>[4Fe-4S] cluster</name>
        <dbReference type="ChEBI" id="CHEBI:49883"/>
        <label>2</label>
    </ligand>
</feature>
<dbReference type="InterPro" id="IPR016101">
    <property type="entry name" value="CO_DH_a-bundle"/>
</dbReference>
<dbReference type="Gene3D" id="3.40.50.2030">
    <property type="match status" value="2"/>
</dbReference>
<gene>
    <name evidence="11" type="ORF">SAMN05216233_101365</name>
</gene>
<feature type="binding site" evidence="10">
    <location>
        <position position="448"/>
    </location>
    <ligand>
        <name>[Ni-4Fe-4S] cluster</name>
        <dbReference type="ChEBI" id="CHEBI:47739"/>
    </ligand>
</feature>
<dbReference type="InterPro" id="IPR016099">
    <property type="entry name" value="Prismane-like_a/b-sand"/>
</dbReference>
<comment type="cofactor">
    <cofactor evidence="1">
        <name>[4Fe-4S] cluster</name>
        <dbReference type="ChEBI" id="CHEBI:49883"/>
    </cofactor>
</comment>
<dbReference type="EC" id="1.2.7.4" evidence="9"/>
<feature type="binding site" evidence="10">
    <location>
        <position position="478"/>
    </location>
    <ligand>
        <name>[Ni-4Fe-4S] cluster</name>
        <dbReference type="ChEBI" id="CHEBI:47739"/>
    </ligand>
</feature>
<evidence type="ECO:0000256" key="3">
    <source>
        <dbReference type="ARBA" id="ARBA00022596"/>
    </source>
</evidence>
<dbReference type="GO" id="GO:0043885">
    <property type="term" value="F:anaerobic carbon-monoxide dehydrogenase activity"/>
    <property type="evidence" value="ECO:0007669"/>
    <property type="project" value="UniProtKB-UniRule"/>
</dbReference>
<sequence length="629" mass="67021">MAREKRKIEELSMWEDARAMIRKAQAEGIETVWDRLEEQTPHCRFCELGTTCRNCTMGPCRISPKKGGKMQRGVCGADADVVVARNFGRFIAGGAAGHSDHGRDLIEVLAGVAEGECPDYGIRDKAKLVRIAEELGIKSEGRSEMDIAGDLAEVLFGDFGSRKAEVAFLKRAPESRRETWKQLGMTPRGVDREIAEMMHRTHMGCDNDAPSTLIHAARTALADGWAGSMIGTELSDIIFGTPTPSESTANLGVLKKDQVNILVHGHNPVVSEMILAAARMPELVARAKDVGASGINVGGLCCTGNELLMRQGIPMAGNHLMTELSIVTGAVEAVVVDYQCIMPSMVQISGCYHTRFITTSGKARFTGATHFDIHPENAMEKAREIVALAVDAFAERDASRVEIPHEPVPIMTGFSNEAILAAVGGTPDPLIDAMKRGAIRGVVGIVGCNNPKFTQDSMNVGLAKALLKKDILVLVTGCVTTAAGKAGLLMPEGAEMAGPGLKEVCGALGIPPVLHMGSCVDNARILQLCALLAETCGVDISDLPVAASSPEWYSEKAAAIGLYAVASGIETHLGHPPNILGSDTVTHLATEGLEDLVGARFIIEKDPEEAAERLDKRITAKRVGLGWNP</sequence>
<dbReference type="InterPro" id="IPR011254">
    <property type="entry name" value="Prismane-like_sf"/>
</dbReference>
<accession>A0A1G5AQ20</accession>
<dbReference type="OrthoDB" id="5478720at2"/>
<feature type="binding site" evidence="10">
    <location>
        <position position="52"/>
    </location>
    <ligand>
        <name>[4Fe-4S] cluster</name>
        <dbReference type="ChEBI" id="CHEBI:49883"/>
        <label>2</label>
    </ligand>
</feature>